<dbReference type="Gene3D" id="2.60.120.1440">
    <property type="match status" value="1"/>
</dbReference>
<dbReference type="EMBL" id="AP022642">
    <property type="protein sequence ID" value="BCA29018.1"/>
    <property type="molecule type" value="Genomic_DNA"/>
</dbReference>
<feature type="domain" description="FecR N-terminal" evidence="2">
    <location>
        <begin position="19"/>
        <end position="59"/>
    </location>
</feature>
<feature type="domain" description="FecR protein" evidence="1">
    <location>
        <begin position="115"/>
        <end position="202"/>
    </location>
</feature>
<dbReference type="Proteomes" id="UP000501237">
    <property type="component" value="Chromosome"/>
</dbReference>
<dbReference type="Gene3D" id="3.55.50.30">
    <property type="match status" value="1"/>
</dbReference>
<dbReference type="Pfam" id="PF04773">
    <property type="entry name" value="FecR"/>
    <property type="match status" value="1"/>
</dbReference>
<evidence type="ECO:0000259" key="2">
    <source>
        <dbReference type="Pfam" id="PF16220"/>
    </source>
</evidence>
<dbReference type="GO" id="GO:0016989">
    <property type="term" value="F:sigma factor antagonist activity"/>
    <property type="evidence" value="ECO:0007669"/>
    <property type="project" value="TreeGrafter"/>
</dbReference>
<evidence type="ECO:0000313" key="3">
    <source>
        <dbReference type="EMBL" id="BCA29018.1"/>
    </source>
</evidence>
<proteinExistence type="predicted"/>
<dbReference type="InterPro" id="IPR006860">
    <property type="entry name" value="FecR"/>
</dbReference>
<organism evidence="3 4">
    <name type="scientific">Metapseudomonas otitidis</name>
    <dbReference type="NCBI Taxonomy" id="319939"/>
    <lineage>
        <taxon>Bacteria</taxon>
        <taxon>Pseudomonadati</taxon>
        <taxon>Pseudomonadota</taxon>
        <taxon>Gammaproteobacteria</taxon>
        <taxon>Pseudomonadales</taxon>
        <taxon>Pseudomonadaceae</taxon>
        <taxon>Metapseudomonas</taxon>
    </lineage>
</organism>
<dbReference type="RefSeq" id="WP_232060708.1">
    <property type="nucleotide sequence ID" value="NZ_AP022642.1"/>
</dbReference>
<protein>
    <submittedName>
        <fullName evidence="3">Sigma factor regulator VreR</fullName>
    </submittedName>
</protein>
<dbReference type="InterPro" id="IPR032623">
    <property type="entry name" value="FecR_N"/>
</dbReference>
<gene>
    <name evidence="3" type="primary">vreR</name>
    <name evidence="3" type="ORF">PtoMrB4_29950</name>
</gene>
<name>A0A679GKX0_9GAMM</name>
<sequence>MNDDLQPLTDPDGRHPLRDEAHAWLLRLTSGEATGRDAEAFRQWCARSTAHAAAFRQVHGLWQALGPAAERLASPAAPVIPLPSRRIGRRAFLGGAIAASVALVMLRPALHDRGDYSTAVGEQRRIEAGEGLVLELNTDTRIKRQATGAGRVNLEVLEGEVDVLARVPVRILAAGGTVDAQGARFNLRAREGQVCVTCLAGNLSLVLQGHALVLPAGRQLRYDPQQRGEPQPFDAEQVTAWRRQMLVFDDTPLAEVINEINRYRPGMILLLNAQLGQRRVQARFRLDQLAQVAGLIRDAYGARVAELPGGVLLVG</sequence>
<dbReference type="AlphaFoldDB" id="A0A679GKX0"/>
<dbReference type="PANTHER" id="PTHR30273">
    <property type="entry name" value="PERIPLASMIC SIGNAL SENSOR AND SIGMA FACTOR ACTIVATOR FECR-RELATED"/>
    <property type="match status" value="1"/>
</dbReference>
<dbReference type="InterPro" id="IPR012373">
    <property type="entry name" value="Ferrdict_sens_TM"/>
</dbReference>
<dbReference type="GeneID" id="57398210"/>
<accession>A0A679GKX0</accession>
<dbReference type="KEGG" id="poj:PtoMrB4_29950"/>
<dbReference type="Pfam" id="PF16220">
    <property type="entry name" value="DUF4880"/>
    <property type="match status" value="1"/>
</dbReference>
<evidence type="ECO:0000313" key="4">
    <source>
        <dbReference type="Proteomes" id="UP000501237"/>
    </source>
</evidence>
<dbReference type="PIRSF" id="PIRSF018266">
    <property type="entry name" value="FecR"/>
    <property type="match status" value="1"/>
</dbReference>
<reference evidence="3 4" key="1">
    <citation type="journal article" date="2020" name="Microbiol. Resour. Announc.">
        <title>Complete genome sequence of Pseudomonas otitidis strain MrB4, isolated from Lake Biwa in Japan.</title>
        <authorList>
            <person name="Miyazaki K."/>
            <person name="Hase E."/>
            <person name="Maruya T."/>
        </authorList>
    </citation>
    <scope>NUCLEOTIDE SEQUENCE [LARGE SCALE GENOMIC DNA]</scope>
    <source>
        <strain evidence="3 4">MrB4</strain>
    </source>
</reference>
<evidence type="ECO:0000259" key="1">
    <source>
        <dbReference type="Pfam" id="PF04773"/>
    </source>
</evidence>
<dbReference type="PANTHER" id="PTHR30273:SF2">
    <property type="entry name" value="PROTEIN FECR"/>
    <property type="match status" value="1"/>
</dbReference>